<dbReference type="RefSeq" id="WP_002200265.1">
    <property type="nucleotide sequence ID" value="NZ_JH791996.1"/>
</dbReference>
<dbReference type="HOGENOM" id="CLU_137201_0_0_9"/>
<dbReference type="AlphaFoldDB" id="J7XJ97"/>
<evidence type="ECO:0000313" key="2">
    <source>
        <dbReference type="EMBL" id="EJQ44383.1"/>
    </source>
</evidence>
<reference evidence="2 3" key="1">
    <citation type="submission" date="2012-04" db="EMBL/GenBank/DDBJ databases">
        <title>The Genome Sequence of Bacillus cereus BAG5X1-1.</title>
        <authorList>
            <consortium name="The Broad Institute Genome Sequencing Platform"/>
            <consortium name="The Broad Institute Genome Sequencing Center for Infectious Disease"/>
            <person name="Feldgarden M."/>
            <person name="Van der Auwera G.A."/>
            <person name="Mahillon J."/>
            <person name="Duprez V."/>
            <person name="Timmery S."/>
            <person name="Mattelet C."/>
            <person name="Dierick K."/>
            <person name="Sun M."/>
            <person name="Yu Z."/>
            <person name="Zhu L."/>
            <person name="Hu X."/>
            <person name="Shank E.B."/>
            <person name="Swiecicka I."/>
            <person name="Hansen B.M."/>
            <person name="Andrup L."/>
            <person name="Young S.K."/>
            <person name="Zeng Q."/>
            <person name="Gargeya S."/>
            <person name="Fitzgerald M."/>
            <person name="Haas B."/>
            <person name="Abouelleil A."/>
            <person name="Alvarado L."/>
            <person name="Arachchi H.M."/>
            <person name="Berlin A."/>
            <person name="Chapman S.B."/>
            <person name="Goldberg J."/>
            <person name="Griggs A."/>
            <person name="Gujja S."/>
            <person name="Hansen M."/>
            <person name="Howarth C."/>
            <person name="Imamovic A."/>
            <person name="Larimer J."/>
            <person name="McCowen C."/>
            <person name="Montmayeur A."/>
            <person name="Murphy C."/>
            <person name="Neiman D."/>
            <person name="Pearson M."/>
            <person name="Priest M."/>
            <person name="Roberts A."/>
            <person name="Saif S."/>
            <person name="Shea T."/>
            <person name="Sisk P."/>
            <person name="Sykes S."/>
            <person name="Wortman J."/>
            <person name="Nusbaum C."/>
            <person name="Birren B."/>
        </authorList>
    </citation>
    <scope>NUCLEOTIDE SEQUENCE [LARGE SCALE GENOMIC DNA]</scope>
    <source>
        <strain evidence="2 3">BAG5X1-1</strain>
    </source>
</reference>
<accession>J7XJ97</accession>
<protein>
    <recommendedName>
        <fullName evidence="4">Capsular biosynthesis protein CpsH</fullName>
    </recommendedName>
</protein>
<sequence>MLWVLFLLVFERIARRQLNIPKQKGWNNQYVNDTHKWGNRIIISSYIVVIAISTFLPNRIFMGCVPPLFFITLYGFQSYMEWKYDKESREFLISLLGVAALIITGFILYFFL</sequence>
<feature type="transmembrane region" description="Helical" evidence="1">
    <location>
        <begin position="61"/>
        <end position="79"/>
    </location>
</feature>
<feature type="transmembrane region" description="Helical" evidence="1">
    <location>
        <begin position="91"/>
        <end position="111"/>
    </location>
</feature>
<evidence type="ECO:0000256" key="1">
    <source>
        <dbReference type="SAM" id="Phobius"/>
    </source>
</evidence>
<dbReference type="Pfam" id="PF13789">
    <property type="entry name" value="DUF4181"/>
    <property type="match status" value="1"/>
</dbReference>
<gene>
    <name evidence="2" type="ORF">IEE_02573</name>
</gene>
<feature type="transmembrane region" description="Helical" evidence="1">
    <location>
        <begin position="38"/>
        <end position="56"/>
    </location>
</feature>
<name>J7XJ97_BACCE</name>
<evidence type="ECO:0000313" key="3">
    <source>
        <dbReference type="Proteomes" id="UP000006600"/>
    </source>
</evidence>
<evidence type="ECO:0008006" key="4">
    <source>
        <dbReference type="Google" id="ProtNLM"/>
    </source>
</evidence>
<organism evidence="2 3">
    <name type="scientific">Bacillus cereus BAG5X1-1</name>
    <dbReference type="NCBI Taxonomy" id="1053189"/>
    <lineage>
        <taxon>Bacteria</taxon>
        <taxon>Bacillati</taxon>
        <taxon>Bacillota</taxon>
        <taxon>Bacilli</taxon>
        <taxon>Bacillales</taxon>
        <taxon>Bacillaceae</taxon>
        <taxon>Bacillus</taxon>
        <taxon>Bacillus cereus group</taxon>
    </lineage>
</organism>
<keyword evidence="1" id="KW-0472">Membrane</keyword>
<keyword evidence="1" id="KW-0812">Transmembrane</keyword>
<proteinExistence type="predicted"/>
<dbReference type="EMBL" id="AHDJ01000027">
    <property type="protein sequence ID" value="EJQ44383.1"/>
    <property type="molecule type" value="Genomic_DNA"/>
</dbReference>
<keyword evidence="1" id="KW-1133">Transmembrane helix</keyword>
<dbReference type="InterPro" id="IPR025441">
    <property type="entry name" value="DUF4181"/>
</dbReference>
<dbReference type="Proteomes" id="UP000006600">
    <property type="component" value="Unassembled WGS sequence"/>
</dbReference>
<comment type="caution">
    <text evidence="2">The sequence shown here is derived from an EMBL/GenBank/DDBJ whole genome shotgun (WGS) entry which is preliminary data.</text>
</comment>
<dbReference type="PATRIC" id="fig|1053189.3.peg.2617"/>